<organism evidence="2 3">
    <name type="scientific">Sinocyclocheilus grahami</name>
    <name type="common">Dianchi golden-line fish</name>
    <name type="synonym">Barbus grahami</name>
    <dbReference type="NCBI Taxonomy" id="75366"/>
    <lineage>
        <taxon>Eukaryota</taxon>
        <taxon>Metazoa</taxon>
        <taxon>Chordata</taxon>
        <taxon>Craniata</taxon>
        <taxon>Vertebrata</taxon>
        <taxon>Euteleostomi</taxon>
        <taxon>Actinopterygii</taxon>
        <taxon>Neopterygii</taxon>
        <taxon>Teleostei</taxon>
        <taxon>Ostariophysi</taxon>
        <taxon>Cypriniformes</taxon>
        <taxon>Cyprinidae</taxon>
        <taxon>Cyprininae</taxon>
        <taxon>Sinocyclocheilus</taxon>
    </lineage>
</organism>
<protein>
    <recommendedName>
        <fullName evidence="4">Kinesin motor domain-containing protein</fullName>
    </recommendedName>
</protein>
<accession>A0A672K8S8</accession>
<keyword evidence="1" id="KW-0472">Membrane</keyword>
<dbReference type="Proteomes" id="UP000472262">
    <property type="component" value="Unassembled WGS sequence"/>
</dbReference>
<proteinExistence type="predicted"/>
<keyword evidence="3" id="KW-1185">Reference proteome</keyword>
<reference evidence="2" key="1">
    <citation type="submission" date="2025-08" db="UniProtKB">
        <authorList>
            <consortium name="Ensembl"/>
        </authorList>
    </citation>
    <scope>IDENTIFICATION</scope>
</reference>
<feature type="transmembrane region" description="Helical" evidence="1">
    <location>
        <begin position="78"/>
        <end position="99"/>
    </location>
</feature>
<keyword evidence="1" id="KW-0812">Transmembrane</keyword>
<dbReference type="Ensembl" id="ENSSGRT00000006146.1">
    <property type="protein sequence ID" value="ENSSGRP00000005672.1"/>
    <property type="gene ID" value="ENSSGRG00000003711.1"/>
</dbReference>
<evidence type="ECO:0000313" key="3">
    <source>
        <dbReference type="Proteomes" id="UP000472262"/>
    </source>
</evidence>
<name>A0A672K8S8_SINGR</name>
<evidence type="ECO:0000256" key="1">
    <source>
        <dbReference type="SAM" id="Phobius"/>
    </source>
</evidence>
<dbReference type="InParanoid" id="A0A672K8S8"/>
<evidence type="ECO:0008006" key="4">
    <source>
        <dbReference type="Google" id="ProtNLM"/>
    </source>
</evidence>
<reference evidence="2" key="2">
    <citation type="submission" date="2025-09" db="UniProtKB">
        <authorList>
            <consortium name="Ensembl"/>
        </authorList>
    </citation>
    <scope>IDENTIFICATION</scope>
</reference>
<keyword evidence="1" id="KW-1133">Transmembrane helix</keyword>
<evidence type="ECO:0000313" key="2">
    <source>
        <dbReference type="Ensembl" id="ENSSGRP00000005672.1"/>
    </source>
</evidence>
<dbReference type="AlphaFoldDB" id="A0A672K8S8"/>
<sequence length="106" mass="11950">MFVDESNGLMSEMAQRVAVNDGAPGSKRTSRVRVAVRLRPYMDKQDEKGEGPCVRGLGPQKLEIINWRNATETLQYQSVVLFLEVCTLSVYFVFMPFILSPSFLST</sequence>